<accession>A0A9X0R678</accession>
<proteinExistence type="predicted"/>
<gene>
    <name evidence="3" type="ORF">H7965_28260</name>
</gene>
<organism evidence="3 4">
    <name type="scientific">Siccirubricoccus deserti</name>
    <dbReference type="NCBI Taxonomy" id="2013562"/>
    <lineage>
        <taxon>Bacteria</taxon>
        <taxon>Pseudomonadati</taxon>
        <taxon>Pseudomonadota</taxon>
        <taxon>Alphaproteobacteria</taxon>
        <taxon>Acetobacterales</taxon>
        <taxon>Roseomonadaceae</taxon>
        <taxon>Siccirubricoccus</taxon>
    </lineage>
</organism>
<dbReference type="EMBL" id="JACOMF010000123">
    <property type="protein sequence ID" value="MBC4019132.1"/>
    <property type="molecule type" value="Genomic_DNA"/>
</dbReference>
<dbReference type="SUPFAM" id="SSF53649">
    <property type="entry name" value="Alkaline phosphatase-like"/>
    <property type="match status" value="1"/>
</dbReference>
<protein>
    <submittedName>
        <fullName evidence="3">Phosphoesterase</fullName>
    </submittedName>
</protein>
<dbReference type="Pfam" id="PF04185">
    <property type="entry name" value="Phosphoesterase"/>
    <property type="match status" value="1"/>
</dbReference>
<dbReference type="InterPro" id="IPR007312">
    <property type="entry name" value="Phosphoesterase"/>
</dbReference>
<evidence type="ECO:0000313" key="3">
    <source>
        <dbReference type="EMBL" id="MBC4019132.1"/>
    </source>
</evidence>
<dbReference type="Gene3D" id="3.40.720.10">
    <property type="entry name" value="Alkaline Phosphatase, subunit A"/>
    <property type="match status" value="2"/>
</dbReference>
<feature type="compositionally biased region" description="Basic and acidic residues" evidence="2">
    <location>
        <begin position="46"/>
        <end position="56"/>
    </location>
</feature>
<evidence type="ECO:0000256" key="2">
    <source>
        <dbReference type="SAM" id="MobiDB-lite"/>
    </source>
</evidence>
<dbReference type="PANTHER" id="PTHR31956">
    <property type="entry name" value="NON-SPECIFIC PHOSPHOLIPASE C4-RELATED"/>
    <property type="match status" value="1"/>
</dbReference>
<evidence type="ECO:0000256" key="1">
    <source>
        <dbReference type="ARBA" id="ARBA00022801"/>
    </source>
</evidence>
<feature type="region of interest" description="Disordered" evidence="2">
    <location>
        <begin position="1"/>
        <end position="72"/>
    </location>
</feature>
<sequence>MRGGQYVSGHWERRRASGASPNGPIAVVSPPIPPRTTPLPTGDTPIVRDHRGEPPRHPPGTGGGGGGDPIVRDHRKSKIKHLFVLMLENRSFDHMLGFSGITGTDAVTGRPTAIDGLTGAESNAYGGVTYPVLRGAPDRAPHDPPHGFPGVLEQLCGEGTSYASGAYPPINNSGYVSVHARSHPEAPDGAMHCFTPDQLPVMTALAREFVVCDRWFCSMPGPTEPNRWFVHAATAGFFDESPSHREYAEAFSTPWSGIAFRQGTIFDRLREGGHKWRIYACDSFPNVAMLKGVSRTFDIDDFDDDFAEDVASPSYDAAYTFIEPSYDAFSEYEGGNSHHPLGSVRAGELLIKRTYEALRRSPLWESSMLVVTYDEHGGFYDHVVPPATRPTGSRGRKYGFTFDQLGPRVPAIIVSPLVPRNLIDHRVYEHSSIVATAARLFGLKEIGRSPFASDLKPLSTLDAPRSDAPMTLPNPAGAALTRMVKTPFDRAEAKHPERELEDDPTGLMAGTIRSGLAQHLEVTPPAEHDAIRARVGALRTQGEALDYLKEVHALVQAARQQAGVRRSARVRMQPQQLGAG</sequence>
<name>A0A9X0R678_9PROT</name>
<dbReference type="InterPro" id="IPR017850">
    <property type="entry name" value="Alkaline_phosphatase_core_sf"/>
</dbReference>
<reference evidence="3" key="1">
    <citation type="submission" date="2020-08" db="EMBL/GenBank/DDBJ databases">
        <authorList>
            <person name="Hu Y."/>
            <person name="Nguyen S.V."/>
            <person name="Li F."/>
            <person name="Fanning S."/>
        </authorList>
    </citation>
    <scope>NUCLEOTIDE SEQUENCE</scope>
    <source>
        <strain evidence="3">SYSU D8009</strain>
    </source>
</reference>
<dbReference type="GO" id="GO:0042578">
    <property type="term" value="F:phosphoric ester hydrolase activity"/>
    <property type="evidence" value="ECO:0007669"/>
    <property type="project" value="UniProtKB-ARBA"/>
</dbReference>
<dbReference type="AlphaFoldDB" id="A0A9X0R678"/>
<dbReference type="Proteomes" id="UP000600101">
    <property type="component" value="Unassembled WGS sequence"/>
</dbReference>
<keyword evidence="1" id="KW-0378">Hydrolase</keyword>
<comment type="caution">
    <text evidence="3">The sequence shown here is derived from an EMBL/GenBank/DDBJ whole genome shotgun (WGS) entry which is preliminary data.</text>
</comment>
<dbReference type="GO" id="GO:0009395">
    <property type="term" value="P:phospholipid catabolic process"/>
    <property type="evidence" value="ECO:0007669"/>
    <property type="project" value="TreeGrafter"/>
</dbReference>
<dbReference type="PANTHER" id="PTHR31956:SF1">
    <property type="entry name" value="NON-SPECIFIC PHOSPHOLIPASE C1"/>
    <property type="match status" value="1"/>
</dbReference>
<keyword evidence="4" id="KW-1185">Reference proteome</keyword>
<evidence type="ECO:0000313" key="4">
    <source>
        <dbReference type="Proteomes" id="UP000600101"/>
    </source>
</evidence>